<protein>
    <submittedName>
        <fullName evidence="2">Uncharacterized protein</fullName>
    </submittedName>
</protein>
<sequence length="28" mass="2800">MAEDAGNNQNVDPSSTPSGPSAPNITLD</sequence>
<organism evidence="2">
    <name type="scientific">marine metagenome</name>
    <dbReference type="NCBI Taxonomy" id="408172"/>
    <lineage>
        <taxon>unclassified sequences</taxon>
        <taxon>metagenomes</taxon>
        <taxon>ecological metagenomes</taxon>
    </lineage>
</organism>
<name>A0A382KIF9_9ZZZZ</name>
<dbReference type="AlphaFoldDB" id="A0A382KIF9"/>
<evidence type="ECO:0000313" key="2">
    <source>
        <dbReference type="EMBL" id="SVC22491.1"/>
    </source>
</evidence>
<reference evidence="2" key="1">
    <citation type="submission" date="2018-05" db="EMBL/GenBank/DDBJ databases">
        <authorList>
            <person name="Lanie J.A."/>
            <person name="Ng W.-L."/>
            <person name="Kazmierczak K.M."/>
            <person name="Andrzejewski T.M."/>
            <person name="Davidsen T.M."/>
            <person name="Wayne K.J."/>
            <person name="Tettelin H."/>
            <person name="Glass J.I."/>
            <person name="Rusch D."/>
            <person name="Podicherti R."/>
            <person name="Tsui H.-C.T."/>
            <person name="Winkler M.E."/>
        </authorList>
    </citation>
    <scope>NUCLEOTIDE SEQUENCE</scope>
</reference>
<accession>A0A382KIF9</accession>
<evidence type="ECO:0000256" key="1">
    <source>
        <dbReference type="SAM" id="MobiDB-lite"/>
    </source>
</evidence>
<proteinExistence type="predicted"/>
<gene>
    <name evidence="2" type="ORF">METZ01_LOCUS275345</name>
</gene>
<dbReference type="EMBL" id="UINC01079978">
    <property type="protein sequence ID" value="SVC22491.1"/>
    <property type="molecule type" value="Genomic_DNA"/>
</dbReference>
<feature type="non-terminal residue" evidence="2">
    <location>
        <position position="28"/>
    </location>
</feature>
<feature type="region of interest" description="Disordered" evidence="1">
    <location>
        <begin position="1"/>
        <end position="28"/>
    </location>
</feature>